<name>A0AA95EYQ4_9BACL</name>
<evidence type="ECO:0000313" key="2">
    <source>
        <dbReference type="EMBL" id="WEK55948.1"/>
    </source>
</evidence>
<accession>A0AA95EYQ4</accession>
<gene>
    <name evidence="2" type="ORF">P0Y55_07850</name>
</gene>
<keyword evidence="1" id="KW-0812">Transmembrane</keyword>
<feature type="transmembrane region" description="Helical" evidence="1">
    <location>
        <begin position="7"/>
        <end position="26"/>
    </location>
</feature>
<organism evidence="2 3">
    <name type="scientific">Candidatus Cohnella colombiensis</name>
    <dbReference type="NCBI Taxonomy" id="3121368"/>
    <lineage>
        <taxon>Bacteria</taxon>
        <taxon>Bacillati</taxon>
        <taxon>Bacillota</taxon>
        <taxon>Bacilli</taxon>
        <taxon>Bacillales</taxon>
        <taxon>Paenibacillaceae</taxon>
        <taxon>Cohnella</taxon>
    </lineage>
</organism>
<protein>
    <submittedName>
        <fullName evidence="2">Uncharacterized protein</fullName>
    </submittedName>
</protein>
<keyword evidence="1" id="KW-1133">Transmembrane helix</keyword>
<feature type="transmembrane region" description="Helical" evidence="1">
    <location>
        <begin position="38"/>
        <end position="56"/>
    </location>
</feature>
<reference evidence="2" key="1">
    <citation type="submission" date="2023-03" db="EMBL/GenBank/DDBJ databases">
        <title>Andean soil-derived lignocellulolytic bacterial consortium as a source of novel taxa and putative plastic-active enzymes.</title>
        <authorList>
            <person name="Diaz-Garcia L."/>
            <person name="Chuvochina M."/>
            <person name="Feuerriegel G."/>
            <person name="Bunk B."/>
            <person name="Sproer C."/>
            <person name="Streit W.R."/>
            <person name="Rodriguez L.M."/>
            <person name="Overmann J."/>
            <person name="Jimenez D.J."/>
        </authorList>
    </citation>
    <scope>NUCLEOTIDE SEQUENCE</scope>
    <source>
        <strain evidence="2">MAG 2441</strain>
    </source>
</reference>
<sequence>MKGIIGAILIYVTYIFAGLIMDTYPFKNYQDMSTDGSLNYFFIINSILFGLLYLSAKIINKYKGVSGILMFIAWYLLSTVYGILHMKKEFDLYHSDDWRGFFGWEFALWEVKVPVYIGVAQLIFIVGHFIIKIFLESWNSRNKSSNR</sequence>
<evidence type="ECO:0000256" key="1">
    <source>
        <dbReference type="SAM" id="Phobius"/>
    </source>
</evidence>
<keyword evidence="3" id="KW-1185">Reference proteome</keyword>
<proteinExistence type="predicted"/>
<feature type="transmembrane region" description="Helical" evidence="1">
    <location>
        <begin position="113"/>
        <end position="135"/>
    </location>
</feature>
<dbReference type="Proteomes" id="UP001178662">
    <property type="component" value="Chromosome"/>
</dbReference>
<keyword evidence="1" id="KW-0472">Membrane</keyword>
<feature type="transmembrane region" description="Helical" evidence="1">
    <location>
        <begin position="68"/>
        <end position="86"/>
    </location>
</feature>
<dbReference type="AlphaFoldDB" id="A0AA95EYQ4"/>
<dbReference type="EMBL" id="CP119317">
    <property type="protein sequence ID" value="WEK55948.1"/>
    <property type="molecule type" value="Genomic_DNA"/>
</dbReference>
<evidence type="ECO:0000313" key="3">
    <source>
        <dbReference type="Proteomes" id="UP001178662"/>
    </source>
</evidence>